<dbReference type="SUPFAM" id="SSF53335">
    <property type="entry name" value="S-adenosyl-L-methionine-dependent methyltransferases"/>
    <property type="match status" value="1"/>
</dbReference>
<organism evidence="2 3">
    <name type="scientific">Ehrlichia ruminantium</name>
    <name type="common">heartwater rickettsia</name>
    <name type="synonym">Cowdria ruminantium</name>
    <dbReference type="NCBI Taxonomy" id="779"/>
    <lineage>
        <taxon>Bacteria</taxon>
        <taxon>Pseudomonadati</taxon>
        <taxon>Pseudomonadota</taxon>
        <taxon>Alphaproteobacteria</taxon>
        <taxon>Rickettsiales</taxon>
        <taxon>Anaplasmataceae</taxon>
        <taxon>Ehrlichia</taxon>
    </lineage>
</organism>
<dbReference type="Gene3D" id="3.40.50.150">
    <property type="entry name" value="Vaccinia Virus protein VP39"/>
    <property type="match status" value="1"/>
</dbReference>
<dbReference type="InterPro" id="IPR013216">
    <property type="entry name" value="Methyltransf_11"/>
</dbReference>
<reference evidence="2 3" key="1">
    <citation type="submission" date="2018-10" db="EMBL/GenBank/DDBJ databases">
        <title>Propagation and draft genome sequences of three atypical Erhlichia ruminantium isolates.</title>
        <authorList>
            <person name="Liebenberg J."/>
            <person name="Steyn H."/>
            <person name="Josemans A."/>
            <person name="Zweygarth E."/>
        </authorList>
    </citation>
    <scope>NUCLEOTIDE SEQUENCE [LARGE SCALE GENOMIC DNA]</scope>
    <source>
        <strain evidence="2 3">Omatjenne</strain>
    </source>
</reference>
<dbReference type="GO" id="GO:0008757">
    <property type="term" value="F:S-adenosylmethionine-dependent methyltransferase activity"/>
    <property type="evidence" value="ECO:0007669"/>
    <property type="project" value="InterPro"/>
</dbReference>
<evidence type="ECO:0000259" key="1">
    <source>
        <dbReference type="Pfam" id="PF08241"/>
    </source>
</evidence>
<protein>
    <submittedName>
        <fullName evidence="2">Methyltransferase domain-containing protein</fullName>
    </submittedName>
</protein>
<dbReference type="RefSeq" id="WP_158406198.1">
    <property type="nucleotide sequence ID" value="NZ_CP033454.1"/>
</dbReference>
<sequence>MDYTTRKVQKAFDSAANSYDEFSWIQNIVLNKMCSLIKLEGGKNRILDIGCGTGNIGKLLNIAEHDFVQIDLSYEMCVLANKKNNKLSVNCNFDMMPFCANYFDIIIASMVLQWSCDINLSLLELIRVMKSGSTLYIAMPINGTLVELSTIIKKVGGIFNKFYSIDEVVGVVSLLGLKIQYLFCLSYKQYHKSFRAFLLNMKLTGVYAKKDNNNISYNIFDLGRIYSEMYSLGDYVFNSWNIMYLVIKK</sequence>
<dbReference type="Pfam" id="PF08241">
    <property type="entry name" value="Methyltransf_11"/>
    <property type="match status" value="1"/>
</dbReference>
<accession>A0AAE6Q8K4</accession>
<dbReference type="Proteomes" id="UP000422822">
    <property type="component" value="Chromosome"/>
</dbReference>
<dbReference type="EMBL" id="CP033455">
    <property type="protein sequence ID" value="QGR03031.1"/>
    <property type="molecule type" value="Genomic_DNA"/>
</dbReference>
<keyword evidence="2" id="KW-0489">Methyltransferase</keyword>
<evidence type="ECO:0000313" key="2">
    <source>
        <dbReference type="EMBL" id="QGR03031.1"/>
    </source>
</evidence>
<dbReference type="InterPro" id="IPR029063">
    <property type="entry name" value="SAM-dependent_MTases_sf"/>
</dbReference>
<feature type="domain" description="Methyltransferase type 11" evidence="1">
    <location>
        <begin position="47"/>
        <end position="137"/>
    </location>
</feature>
<proteinExistence type="predicted"/>
<keyword evidence="2" id="KW-0808">Transferase</keyword>
<name>A0AAE6Q8K4_EHRRU</name>
<gene>
    <name evidence="2" type="ORF">EDL80_00120</name>
</gene>
<dbReference type="CDD" id="cd02440">
    <property type="entry name" value="AdoMet_MTases"/>
    <property type="match status" value="1"/>
</dbReference>
<evidence type="ECO:0000313" key="3">
    <source>
        <dbReference type="Proteomes" id="UP000422822"/>
    </source>
</evidence>
<dbReference type="AlphaFoldDB" id="A0AAE6Q8K4"/>
<keyword evidence="3" id="KW-1185">Reference proteome</keyword>
<dbReference type="GO" id="GO:0032259">
    <property type="term" value="P:methylation"/>
    <property type="evidence" value="ECO:0007669"/>
    <property type="project" value="UniProtKB-KW"/>
</dbReference>